<organism evidence="1">
    <name type="scientific">uncultured Caudovirales phage</name>
    <dbReference type="NCBI Taxonomy" id="2100421"/>
    <lineage>
        <taxon>Viruses</taxon>
        <taxon>Duplodnaviria</taxon>
        <taxon>Heunggongvirae</taxon>
        <taxon>Uroviricota</taxon>
        <taxon>Caudoviricetes</taxon>
        <taxon>Peduoviridae</taxon>
        <taxon>Maltschvirus</taxon>
        <taxon>Maltschvirus maltsch</taxon>
    </lineage>
</organism>
<name>A0A6J5QAD6_9CAUD</name>
<dbReference type="EMBL" id="LR797001">
    <property type="protein sequence ID" value="CAB4180502.1"/>
    <property type="molecule type" value="Genomic_DNA"/>
</dbReference>
<accession>A0A6J5QAD6</accession>
<evidence type="ECO:0000313" key="1">
    <source>
        <dbReference type="EMBL" id="CAB4180502.1"/>
    </source>
</evidence>
<reference evidence="1" key="1">
    <citation type="submission" date="2020-05" db="EMBL/GenBank/DDBJ databases">
        <authorList>
            <person name="Chiriac C."/>
            <person name="Salcher M."/>
            <person name="Ghai R."/>
            <person name="Kavagutti S V."/>
        </authorList>
    </citation>
    <scope>NUCLEOTIDE SEQUENCE</scope>
</reference>
<protein>
    <submittedName>
        <fullName evidence="1">Uncharacterized protein</fullName>
    </submittedName>
</protein>
<gene>
    <name evidence="1" type="ORF">UFOVP1043_45</name>
</gene>
<sequence length="65" mass="7230">MADIADKANDQAQLILDKQIEIAKGAKLDIFPNESGQCWECDAPVSDGRRWCSKECTESAERSGW</sequence>
<proteinExistence type="predicted"/>